<feature type="signal peptide" evidence="5">
    <location>
        <begin position="1"/>
        <end position="25"/>
    </location>
</feature>
<dbReference type="InterPro" id="IPR001638">
    <property type="entry name" value="Solute-binding_3/MltF_N"/>
</dbReference>
<proteinExistence type="inferred from homology"/>
<feature type="domain" description="Solute-binding protein family 3/N-terminal" evidence="6">
    <location>
        <begin position="27"/>
        <end position="253"/>
    </location>
</feature>
<reference evidence="7 8" key="1">
    <citation type="submission" date="2017-08" db="EMBL/GenBank/DDBJ databases">
        <title>Genomic and metabolic characterisation of spoilage-associated Pseudomonas species.</title>
        <authorList>
            <person name="Stanborough T."/>
            <person name="Fegan N."/>
            <person name="Powell S.M."/>
            <person name="Singh T."/>
            <person name="Tamplin M.L."/>
            <person name="Chandry P.S."/>
        </authorList>
    </citation>
    <scope>NUCLEOTIDE SEQUENCE [LARGE SCALE GENOMIC DNA]</scope>
    <source>
        <strain evidence="7 8">L1802</strain>
    </source>
</reference>
<comment type="subcellular location">
    <subcellularLocation>
        <location evidence="1">Cell envelope</location>
    </subcellularLocation>
</comment>
<dbReference type="PANTHER" id="PTHR35936:SF17">
    <property type="entry name" value="ARGININE-BINDING EXTRACELLULAR PROTEIN ARTP"/>
    <property type="match status" value="1"/>
</dbReference>
<dbReference type="InterPro" id="IPR018313">
    <property type="entry name" value="SBP_3_CS"/>
</dbReference>
<comment type="similarity">
    <text evidence="2 4">Belongs to the bacterial solute-binding protein 3 family.</text>
</comment>
<evidence type="ECO:0000313" key="8">
    <source>
        <dbReference type="Proteomes" id="UP000215788"/>
    </source>
</evidence>
<dbReference type="Gene3D" id="3.40.190.10">
    <property type="entry name" value="Periplasmic binding protein-like II"/>
    <property type="match status" value="2"/>
</dbReference>
<dbReference type="Pfam" id="PF00497">
    <property type="entry name" value="SBP_bac_3"/>
    <property type="match status" value="1"/>
</dbReference>
<evidence type="ECO:0000313" key="7">
    <source>
        <dbReference type="EMBL" id="OZY58365.1"/>
    </source>
</evidence>
<dbReference type="Proteomes" id="UP000215788">
    <property type="component" value="Unassembled WGS sequence"/>
</dbReference>
<dbReference type="PROSITE" id="PS01039">
    <property type="entry name" value="SBP_BACTERIAL_3"/>
    <property type="match status" value="1"/>
</dbReference>
<dbReference type="PANTHER" id="PTHR35936">
    <property type="entry name" value="MEMBRANE-BOUND LYTIC MUREIN TRANSGLYCOSYLASE F"/>
    <property type="match status" value="1"/>
</dbReference>
<comment type="caution">
    <text evidence="7">The sequence shown here is derived from an EMBL/GenBank/DDBJ whole genome shotgun (WGS) entry which is preliminary data.</text>
</comment>
<evidence type="ECO:0000256" key="2">
    <source>
        <dbReference type="ARBA" id="ARBA00010333"/>
    </source>
</evidence>
<dbReference type="GO" id="GO:0030313">
    <property type="term" value="C:cell envelope"/>
    <property type="evidence" value="ECO:0007669"/>
    <property type="project" value="UniProtKB-SubCell"/>
</dbReference>
<evidence type="ECO:0000256" key="1">
    <source>
        <dbReference type="ARBA" id="ARBA00004196"/>
    </source>
</evidence>
<dbReference type="OrthoDB" id="9768183at2"/>
<name>A0A266N985_9PSED</name>
<evidence type="ECO:0000256" key="3">
    <source>
        <dbReference type="ARBA" id="ARBA00022729"/>
    </source>
</evidence>
<evidence type="ECO:0000256" key="5">
    <source>
        <dbReference type="SAM" id="SignalP"/>
    </source>
</evidence>
<feature type="chain" id="PRO_5012356798" evidence="5">
    <location>
        <begin position="26"/>
        <end position="255"/>
    </location>
</feature>
<gene>
    <name evidence="7" type="ORF">CJF39_16690</name>
</gene>
<dbReference type="AlphaFoldDB" id="A0A266N985"/>
<accession>A0A266N985</accession>
<keyword evidence="3 5" id="KW-0732">Signal</keyword>
<sequence>MNTLVRVTAVFTSCLLFAITMTAQAETLRIASEGAYPPFNYIDPDNTLHGLDIDIANALCERMQVTCTFVTQDWEGMIPALLAKKFDAIVASMNVTEERKKKVAFTDRYYRTPLSLAVPKDSTIRDAQTDFKGLTVGTQSFSTQSIYAEEHYAAAGATVKLYPSQDEAVSDLAAGRLDAVIADKYPLLAWLKAPGKGKECCKFLGDVKGTNADAAIVVRLEDNALRERLNNALAEIIADGTYKKIVSRYFDFDIY</sequence>
<dbReference type="SMART" id="SM00062">
    <property type="entry name" value="PBPb"/>
    <property type="match status" value="1"/>
</dbReference>
<evidence type="ECO:0000256" key="4">
    <source>
        <dbReference type="RuleBase" id="RU003744"/>
    </source>
</evidence>
<protein>
    <submittedName>
        <fullName evidence="7">Amino acid ABC transporter</fullName>
    </submittedName>
</protein>
<organism evidence="7 8">
    <name type="scientific">Pseudomonas lundensis</name>
    <dbReference type="NCBI Taxonomy" id="86185"/>
    <lineage>
        <taxon>Bacteria</taxon>
        <taxon>Pseudomonadati</taxon>
        <taxon>Pseudomonadota</taxon>
        <taxon>Gammaproteobacteria</taxon>
        <taxon>Pseudomonadales</taxon>
        <taxon>Pseudomonadaceae</taxon>
        <taxon>Pseudomonas</taxon>
    </lineage>
</organism>
<evidence type="ECO:0000259" key="6">
    <source>
        <dbReference type="SMART" id="SM00062"/>
    </source>
</evidence>
<dbReference type="EMBL" id="NQKI01000028">
    <property type="protein sequence ID" value="OZY58365.1"/>
    <property type="molecule type" value="Genomic_DNA"/>
</dbReference>
<dbReference type="SUPFAM" id="SSF53850">
    <property type="entry name" value="Periplasmic binding protein-like II"/>
    <property type="match status" value="1"/>
</dbReference>